<comment type="caution">
    <text evidence="1">The sequence shown here is derived from an EMBL/GenBank/DDBJ whole genome shotgun (WGS) entry which is preliminary data.</text>
</comment>
<evidence type="ECO:0000313" key="1">
    <source>
        <dbReference type="EMBL" id="KKM67453.1"/>
    </source>
</evidence>
<reference evidence="1" key="1">
    <citation type="journal article" date="2015" name="Nature">
        <title>Complex archaea that bridge the gap between prokaryotes and eukaryotes.</title>
        <authorList>
            <person name="Spang A."/>
            <person name="Saw J.H."/>
            <person name="Jorgensen S.L."/>
            <person name="Zaremba-Niedzwiedzka K."/>
            <person name="Martijn J."/>
            <person name="Lind A.E."/>
            <person name="van Eijk R."/>
            <person name="Schleper C."/>
            <person name="Guy L."/>
            <person name="Ettema T.J."/>
        </authorList>
    </citation>
    <scope>NUCLEOTIDE SEQUENCE</scope>
</reference>
<dbReference type="EMBL" id="LAZR01010345">
    <property type="protein sequence ID" value="KKM67453.1"/>
    <property type="molecule type" value="Genomic_DNA"/>
</dbReference>
<protein>
    <submittedName>
        <fullName evidence="1">Uncharacterized protein</fullName>
    </submittedName>
</protein>
<sequence length="83" mass="9611">MTNSTGESPASHEGELMKELIKDHWAIDGDTDVIRDGETGRYYLREYKHRPTYDIRDSVDQWDTRREAAEAHEAGCIVWEGWG</sequence>
<dbReference type="AlphaFoldDB" id="A0A0F9JD09"/>
<evidence type="ECO:0000313" key="2">
    <source>
        <dbReference type="EMBL" id="KKM99350.1"/>
    </source>
</evidence>
<dbReference type="EMBL" id="LAZR01005506">
    <property type="protein sequence ID" value="KKM99350.1"/>
    <property type="molecule type" value="Genomic_DNA"/>
</dbReference>
<accession>A0A0F9JD09</accession>
<name>A0A0F9JD09_9ZZZZ</name>
<organism evidence="1">
    <name type="scientific">marine sediment metagenome</name>
    <dbReference type="NCBI Taxonomy" id="412755"/>
    <lineage>
        <taxon>unclassified sequences</taxon>
        <taxon>metagenomes</taxon>
        <taxon>ecological metagenomes</taxon>
    </lineage>
</organism>
<proteinExistence type="predicted"/>
<gene>
    <name evidence="2" type="ORF">LCGC14_1148760</name>
    <name evidence="1" type="ORF">LCGC14_1470870</name>
</gene>